<dbReference type="AlphaFoldDB" id="A0AA40AHV1"/>
<protein>
    <submittedName>
        <fullName evidence="2">Uncharacterized protein</fullName>
    </submittedName>
</protein>
<accession>A0AA40AHV1</accession>
<evidence type="ECO:0000313" key="2">
    <source>
        <dbReference type="EMBL" id="KAK0716100.1"/>
    </source>
</evidence>
<evidence type="ECO:0000256" key="1">
    <source>
        <dbReference type="SAM" id="MobiDB-lite"/>
    </source>
</evidence>
<comment type="caution">
    <text evidence="2">The sequence shown here is derived from an EMBL/GenBank/DDBJ whole genome shotgun (WGS) entry which is preliminary data.</text>
</comment>
<feature type="region of interest" description="Disordered" evidence="1">
    <location>
        <begin position="213"/>
        <end position="241"/>
    </location>
</feature>
<organism evidence="2 3">
    <name type="scientific">Lasiosphaeris hirsuta</name>
    <dbReference type="NCBI Taxonomy" id="260670"/>
    <lineage>
        <taxon>Eukaryota</taxon>
        <taxon>Fungi</taxon>
        <taxon>Dikarya</taxon>
        <taxon>Ascomycota</taxon>
        <taxon>Pezizomycotina</taxon>
        <taxon>Sordariomycetes</taxon>
        <taxon>Sordariomycetidae</taxon>
        <taxon>Sordariales</taxon>
        <taxon>Lasiosphaeriaceae</taxon>
        <taxon>Lasiosphaeris</taxon>
    </lineage>
</organism>
<reference evidence="2" key="1">
    <citation type="submission" date="2023-06" db="EMBL/GenBank/DDBJ databases">
        <title>Genome-scale phylogeny and comparative genomics of the fungal order Sordariales.</title>
        <authorList>
            <consortium name="Lawrence Berkeley National Laboratory"/>
            <person name="Hensen N."/>
            <person name="Bonometti L."/>
            <person name="Westerberg I."/>
            <person name="Brannstrom I.O."/>
            <person name="Guillou S."/>
            <person name="Cros-Aarteil S."/>
            <person name="Calhoun S."/>
            <person name="Haridas S."/>
            <person name="Kuo A."/>
            <person name="Mondo S."/>
            <person name="Pangilinan J."/>
            <person name="Riley R."/>
            <person name="Labutti K."/>
            <person name="Andreopoulos B."/>
            <person name="Lipzen A."/>
            <person name="Chen C."/>
            <person name="Yanf M."/>
            <person name="Daum C."/>
            <person name="Ng V."/>
            <person name="Clum A."/>
            <person name="Steindorff A."/>
            <person name="Ohm R."/>
            <person name="Martin F."/>
            <person name="Silar P."/>
            <person name="Natvig D."/>
            <person name="Lalanne C."/>
            <person name="Gautier V."/>
            <person name="Ament-Velasquez S.L."/>
            <person name="Kruys A."/>
            <person name="Hutchinson M.I."/>
            <person name="Powell A.J."/>
            <person name="Barry K."/>
            <person name="Miller A.N."/>
            <person name="Grigoriev I.V."/>
            <person name="Debuchy R."/>
            <person name="Gladieux P."/>
            <person name="Thoren M.H."/>
            <person name="Johannesson H."/>
        </authorList>
    </citation>
    <scope>NUCLEOTIDE SEQUENCE</scope>
    <source>
        <strain evidence="2">SMH4607-1</strain>
    </source>
</reference>
<evidence type="ECO:0000313" key="3">
    <source>
        <dbReference type="Proteomes" id="UP001172102"/>
    </source>
</evidence>
<sequence length="281" mass="30620">MCDTALAFGEGDTYLLECPSRRCFNDLPPGIVESLRDGDIATTLNVAFGPGGSFVIAYKQPCSRGILMEAFRVAPGLNKWLFEKNSSGQAIRSFAKLQVSIGPTQGRFWATDGSSWVWEGLPKQLQQKVSSMLNNGLWTTATPKLVSLGFGDDFVMIMESGNTINVFWDLPNYPDLEQSIKVVAEKGRLGDLGFEPVQKRCLLPGVRRHSYSRRHCGQIPTGGPEAGGRYQGPRGNHQSQRSSWQCHGLFKFGTGGGPESLGHGVQQSLQLGAIHMQALCA</sequence>
<name>A0AA40AHV1_9PEZI</name>
<keyword evidence="3" id="KW-1185">Reference proteome</keyword>
<dbReference type="EMBL" id="JAUKUA010000004">
    <property type="protein sequence ID" value="KAK0716100.1"/>
    <property type="molecule type" value="Genomic_DNA"/>
</dbReference>
<dbReference type="Proteomes" id="UP001172102">
    <property type="component" value="Unassembled WGS sequence"/>
</dbReference>
<proteinExistence type="predicted"/>
<gene>
    <name evidence="2" type="ORF">B0H67DRAFT_582399</name>
</gene>